<sequence length="448" mass="50933">MFWETRLAQGEGFPVCHSNRLLPATTDEFRSVDVIVCIDACFTQKRSKNPRGAEGHDPPNPTSSVFIPSETVTQMEVHVERCRSKGKERGRGVLHPSEDEDRVEEGMRVPASVLDGCGESFVAADEKREKASTHFFADTGLMALLCRHDCVLWLVNMTSAGEKQHYALALIQQLTQHIPDDMRVGLLYDIGCQLERSWRKFKFFANSILSRFHFAISVFHAYGHQWPCQVVYHPRKRQGFGLSDGEGCERLWSALKPLIGPLRVSGYHQRLFVLDLQVRHLDAKSCLGYGDQSPRVLWYIGGDIVVQVGGSGGDSDQAGAQWQSKHKADEEISKIIELEKLVGALHDVESFEIEIADARSQHNNLLETLRRRREGLGVTGRAKLVALRGNVFLQVRMNALAVKTRIRDRLRQRKFELERIERAYRQTVGGYVLMQRHQSNVVNRHYFD</sequence>
<name>A0A0C9SU18_PAXIN</name>
<dbReference type="EMBL" id="KN820681">
    <property type="protein sequence ID" value="KIJ05840.1"/>
    <property type="molecule type" value="Genomic_DNA"/>
</dbReference>
<evidence type="ECO:0000313" key="2">
    <source>
        <dbReference type="EMBL" id="KIJ05840.1"/>
    </source>
</evidence>
<feature type="region of interest" description="Disordered" evidence="1">
    <location>
        <begin position="47"/>
        <end position="66"/>
    </location>
</feature>
<keyword evidence="3" id="KW-1185">Reference proteome</keyword>
<reference evidence="3" key="2">
    <citation type="submission" date="2015-01" db="EMBL/GenBank/DDBJ databases">
        <title>Evolutionary Origins and Diversification of the Mycorrhizal Mutualists.</title>
        <authorList>
            <consortium name="DOE Joint Genome Institute"/>
            <consortium name="Mycorrhizal Genomics Consortium"/>
            <person name="Kohler A."/>
            <person name="Kuo A."/>
            <person name="Nagy L.G."/>
            <person name="Floudas D."/>
            <person name="Copeland A."/>
            <person name="Barry K.W."/>
            <person name="Cichocki N."/>
            <person name="Veneault-Fourrey C."/>
            <person name="LaButti K."/>
            <person name="Lindquist E.A."/>
            <person name="Lipzen A."/>
            <person name="Lundell T."/>
            <person name="Morin E."/>
            <person name="Murat C."/>
            <person name="Riley R."/>
            <person name="Ohm R."/>
            <person name="Sun H."/>
            <person name="Tunlid A."/>
            <person name="Henrissat B."/>
            <person name="Grigoriev I.V."/>
            <person name="Hibbett D.S."/>
            <person name="Martin F."/>
        </authorList>
    </citation>
    <scope>NUCLEOTIDE SEQUENCE [LARGE SCALE GENOMIC DNA]</scope>
    <source>
        <strain evidence="3">ATCC 200175</strain>
    </source>
</reference>
<dbReference type="PANTHER" id="PTHR33096">
    <property type="entry name" value="CXC2 DOMAIN-CONTAINING PROTEIN"/>
    <property type="match status" value="1"/>
</dbReference>
<evidence type="ECO:0000313" key="3">
    <source>
        <dbReference type="Proteomes" id="UP000053647"/>
    </source>
</evidence>
<gene>
    <name evidence="2" type="ORF">PAXINDRAFT_20926</name>
</gene>
<proteinExistence type="predicted"/>
<protein>
    <submittedName>
        <fullName evidence="2">Uncharacterized protein</fullName>
    </submittedName>
</protein>
<reference evidence="2 3" key="1">
    <citation type="submission" date="2014-06" db="EMBL/GenBank/DDBJ databases">
        <authorList>
            <consortium name="DOE Joint Genome Institute"/>
            <person name="Kuo A."/>
            <person name="Kohler A."/>
            <person name="Nagy L.G."/>
            <person name="Floudas D."/>
            <person name="Copeland A."/>
            <person name="Barry K.W."/>
            <person name="Cichocki N."/>
            <person name="Veneault-Fourrey C."/>
            <person name="LaButti K."/>
            <person name="Lindquist E.A."/>
            <person name="Lipzen A."/>
            <person name="Lundell T."/>
            <person name="Morin E."/>
            <person name="Murat C."/>
            <person name="Sun H."/>
            <person name="Tunlid A."/>
            <person name="Henrissat B."/>
            <person name="Grigoriev I.V."/>
            <person name="Hibbett D.S."/>
            <person name="Martin F."/>
            <person name="Nordberg H.P."/>
            <person name="Cantor M.N."/>
            <person name="Hua S.X."/>
        </authorList>
    </citation>
    <scope>NUCLEOTIDE SEQUENCE [LARGE SCALE GENOMIC DNA]</scope>
    <source>
        <strain evidence="2 3">ATCC 200175</strain>
    </source>
</reference>
<dbReference type="PANTHER" id="PTHR33096:SF1">
    <property type="entry name" value="CXC1-LIKE CYSTEINE CLUSTER ASSOCIATED WITH KDZ TRANSPOSASES DOMAIN-CONTAINING PROTEIN"/>
    <property type="match status" value="1"/>
</dbReference>
<organism evidence="2 3">
    <name type="scientific">Paxillus involutus ATCC 200175</name>
    <dbReference type="NCBI Taxonomy" id="664439"/>
    <lineage>
        <taxon>Eukaryota</taxon>
        <taxon>Fungi</taxon>
        <taxon>Dikarya</taxon>
        <taxon>Basidiomycota</taxon>
        <taxon>Agaricomycotina</taxon>
        <taxon>Agaricomycetes</taxon>
        <taxon>Agaricomycetidae</taxon>
        <taxon>Boletales</taxon>
        <taxon>Paxilineae</taxon>
        <taxon>Paxillaceae</taxon>
        <taxon>Paxillus</taxon>
    </lineage>
</organism>
<evidence type="ECO:0000256" key="1">
    <source>
        <dbReference type="SAM" id="MobiDB-lite"/>
    </source>
</evidence>
<dbReference type="HOGENOM" id="CLU_004552_10_3_1"/>
<dbReference type="AlphaFoldDB" id="A0A0C9SU18"/>
<dbReference type="InterPro" id="IPR040521">
    <property type="entry name" value="KDZ"/>
</dbReference>
<feature type="region of interest" description="Disordered" evidence="1">
    <location>
        <begin position="84"/>
        <end position="105"/>
    </location>
</feature>
<dbReference type="Pfam" id="PF18758">
    <property type="entry name" value="KDZ"/>
    <property type="match status" value="1"/>
</dbReference>
<accession>A0A0C9SU18</accession>
<dbReference type="OrthoDB" id="3364670at2759"/>
<dbReference type="Proteomes" id="UP000053647">
    <property type="component" value="Unassembled WGS sequence"/>
</dbReference>